<organism evidence="1 2">
    <name type="scientific">Canna indica</name>
    <name type="common">Indian-shot</name>
    <dbReference type="NCBI Taxonomy" id="4628"/>
    <lineage>
        <taxon>Eukaryota</taxon>
        <taxon>Viridiplantae</taxon>
        <taxon>Streptophyta</taxon>
        <taxon>Embryophyta</taxon>
        <taxon>Tracheophyta</taxon>
        <taxon>Spermatophyta</taxon>
        <taxon>Magnoliopsida</taxon>
        <taxon>Liliopsida</taxon>
        <taxon>Zingiberales</taxon>
        <taxon>Cannaceae</taxon>
        <taxon>Canna</taxon>
    </lineage>
</organism>
<accession>A0AAQ3KL61</accession>
<dbReference type="Proteomes" id="UP001327560">
    <property type="component" value="Chromosome 5"/>
</dbReference>
<gene>
    <name evidence="1" type="ORF">Cni_G16560</name>
</gene>
<evidence type="ECO:0000313" key="2">
    <source>
        <dbReference type="Proteomes" id="UP001327560"/>
    </source>
</evidence>
<protein>
    <submittedName>
        <fullName evidence="1">Ubiquitin carboxyl-terminal hydrolase 8-like isoform X2</fullName>
    </submittedName>
</protein>
<name>A0AAQ3KL61_9LILI</name>
<evidence type="ECO:0000313" key="1">
    <source>
        <dbReference type="EMBL" id="WOL07811.1"/>
    </source>
</evidence>
<dbReference type="AlphaFoldDB" id="A0AAQ3KL61"/>
<keyword evidence="1" id="KW-0378">Hydrolase</keyword>
<dbReference type="GO" id="GO:0016787">
    <property type="term" value="F:hydrolase activity"/>
    <property type="evidence" value="ECO:0007669"/>
    <property type="project" value="UniProtKB-KW"/>
</dbReference>
<sequence>MLTSPRPEAAAEDEGVSRYCYALIQSDMRSMAIRWHYEANSKMENCGTSYLSEDASDDVYPLMLRIFAVQETSVVTVTICTEELLMELLGMVVIITLVTRVFLLSCTWSKGPRFESCSFRARPQSSQVFKGAEAKSGCAKAEDRACGQAELARSIRQDHGWGHAHLKRGCHPGSVFKGVKAASGGAEAEDRAWGQAKLMRSIWQDHAWGPLGASCAVNSHTGPEGPSSGRSCLASYKSFGYVVDDPTDLIVRSICSVAVLIAPGVGRECSTSTSASVVMIVLNSTMAPSAINVVVESFFPYQIRDLVFKHHTFHGGMPIGAMELALLASIGIGRYLLFPGVAGMFEKL</sequence>
<dbReference type="EMBL" id="CP136894">
    <property type="protein sequence ID" value="WOL07811.1"/>
    <property type="molecule type" value="Genomic_DNA"/>
</dbReference>
<reference evidence="1 2" key="1">
    <citation type="submission" date="2023-10" db="EMBL/GenBank/DDBJ databases">
        <title>Chromosome-scale genome assembly provides insights into flower coloration mechanisms of Canna indica.</title>
        <authorList>
            <person name="Li C."/>
        </authorList>
    </citation>
    <scope>NUCLEOTIDE SEQUENCE [LARGE SCALE GENOMIC DNA]</scope>
    <source>
        <tissue evidence="1">Flower</tissue>
    </source>
</reference>
<proteinExistence type="predicted"/>
<keyword evidence="2" id="KW-1185">Reference proteome</keyword>